<sequence>MVAEPVFTGVHTLLSLIQGLTERPRFLSRPSEHERRGDQPLPLLCLQREPGASGFLTALSARMERASPPKVPHAFVDAATAQEQSRQRWAMTGDSAEVPPLREEMPLLPILDVLSVSLAADRFGTGQLTRFDYYRLADWLTGQPLPPSQGRNDRPVLRLLRKWSGKEAHPTDSSELSNAIDGATSGPTRLGLRLLLWIGRRAGLHWLEARVPGLSRESRWFIRRQNYMIPRHSVNFLGFAERLTLDRRGSESLDQIKKLLVHAFLEDLRIAYRRRRWRIVPKRSGWRRTSYLTVLLDNVTQENGGWELLQLINEVRNETGELDPLFVVAASDEAPPTAAGVESEAVDPAEADYELSEWQRTLPSRRQQLVKDARYFRVRLPSPDHPDSTRRLRRDDRNAWDVAAAFRTRPAPMLARRGLVEMPLLVALVVALVPVSQNVQAYWAANCSYFRPRFTDGVAVKLVDVAPNDPQCIGYSDNDAQIFGTSERLRDAQKAIFKQNEWAERLHKEDAHRPYLGVVYFVGLTHRGAAPDTDDASAEELEGLYLRQSQQNVESKSSPLLRVIVANGGGGMKKAPEVVREMLRPLFARDRTILGVLGLDRTVAETEEAITQLGLAGIPAVGTTLTGNGLADRSPLYFQLVPANTRQAELLTKYAQYVRAKKVTVYHPKLGSGDSYVKTLVEAVHGRLAEAKIKSVDMPWTNSPMELDSLCQGTVDHSDEIVYYAGREDDFGDFLTGAASCYNDKLLPRIVADDSVSRFIAQEKNRKQTKLAGLAVSYVGMGSLVTLAGPECLRGKPAPLVGGGTPLNAFCAGYSDLHQSLAKTLKGDEAPALLWPAELSGLAYDGAGLFVEAIDQMRRRLKHEGTVRPDRGAVAQQFREMTFRGATGAIAFTTSRIGNNRNLAILRIDNVYDLKAEPHCAYLIGALFETKQPRGANGCPSERRGGSNQTPQDGSSTG</sequence>
<gene>
    <name evidence="2" type="ORF">AQI94_30380</name>
</gene>
<dbReference type="Gene3D" id="3.40.50.2300">
    <property type="match status" value="2"/>
</dbReference>
<evidence type="ECO:0000313" key="2">
    <source>
        <dbReference type="EMBL" id="KUM84850.1"/>
    </source>
</evidence>
<name>A0A101N1L3_9ACTN</name>
<protein>
    <recommendedName>
        <fullName evidence="4">Leucine-binding protein domain-containing protein</fullName>
    </recommendedName>
</protein>
<dbReference type="EMBL" id="LMWM01000030">
    <property type="protein sequence ID" value="KUM84850.1"/>
    <property type="molecule type" value="Genomic_DNA"/>
</dbReference>
<reference evidence="2 3" key="1">
    <citation type="submission" date="2015-10" db="EMBL/GenBank/DDBJ databases">
        <title>Draft genome sequence of Streptomyces pseudovenezuelae DSM 40212, type strain for the species Streptomyces pseudovenezuelae.</title>
        <authorList>
            <person name="Ruckert C."/>
            <person name="Winkler A."/>
            <person name="Kalinowski J."/>
            <person name="Kampfer P."/>
            <person name="Glaeser S."/>
        </authorList>
    </citation>
    <scope>NUCLEOTIDE SEQUENCE [LARGE SCALE GENOMIC DNA]</scope>
    <source>
        <strain evidence="2 3">DSM 40212</strain>
    </source>
</reference>
<feature type="compositionally biased region" description="Polar residues" evidence="1">
    <location>
        <begin position="946"/>
        <end position="958"/>
    </location>
</feature>
<comment type="caution">
    <text evidence="2">The sequence shown here is derived from an EMBL/GenBank/DDBJ whole genome shotgun (WGS) entry which is preliminary data.</text>
</comment>
<evidence type="ECO:0000313" key="3">
    <source>
        <dbReference type="Proteomes" id="UP000053039"/>
    </source>
</evidence>
<organism evidence="2 3">
    <name type="scientific">Streptomyces pseudovenezuelae</name>
    <dbReference type="NCBI Taxonomy" id="67350"/>
    <lineage>
        <taxon>Bacteria</taxon>
        <taxon>Bacillati</taxon>
        <taxon>Actinomycetota</taxon>
        <taxon>Actinomycetes</taxon>
        <taxon>Kitasatosporales</taxon>
        <taxon>Streptomycetaceae</taxon>
        <taxon>Streptomyces</taxon>
        <taxon>Streptomyces aurantiacus group</taxon>
    </lineage>
</organism>
<evidence type="ECO:0008006" key="4">
    <source>
        <dbReference type="Google" id="ProtNLM"/>
    </source>
</evidence>
<dbReference type="InterPro" id="IPR028082">
    <property type="entry name" value="Peripla_BP_I"/>
</dbReference>
<accession>A0A101N1L3</accession>
<evidence type="ECO:0000256" key="1">
    <source>
        <dbReference type="SAM" id="MobiDB-lite"/>
    </source>
</evidence>
<dbReference type="SUPFAM" id="SSF53822">
    <property type="entry name" value="Periplasmic binding protein-like I"/>
    <property type="match status" value="1"/>
</dbReference>
<dbReference type="AlphaFoldDB" id="A0A101N1L3"/>
<proteinExistence type="predicted"/>
<feature type="region of interest" description="Disordered" evidence="1">
    <location>
        <begin position="933"/>
        <end position="958"/>
    </location>
</feature>
<dbReference type="Proteomes" id="UP000053039">
    <property type="component" value="Unassembled WGS sequence"/>
</dbReference>